<keyword evidence="1" id="KW-0812">Transmembrane</keyword>
<keyword evidence="1" id="KW-1133">Transmembrane helix</keyword>
<dbReference type="RefSeq" id="WP_276236720.1">
    <property type="nucleotide sequence ID" value="NZ_CP119989.1"/>
</dbReference>
<dbReference type="Pfam" id="PF24416">
    <property type="entry name" value="DUF7548"/>
    <property type="match status" value="1"/>
</dbReference>
<dbReference type="InterPro" id="IPR055970">
    <property type="entry name" value="DUF7548"/>
</dbReference>
<sequence>MDLADAAPTAGVLACVALLLVLAAPFVLIADPGTGLAVYYASGALGVAGVGFLAALLVIVFLSAKQERRAADTVAGVALVASVGLLALALAWALAVDVQNLYSFPASASWIVWHRWLVVGVSAVVPLSAAAYARAVL</sequence>
<evidence type="ECO:0000313" key="3">
    <source>
        <dbReference type="Proteomes" id="UP001596388"/>
    </source>
</evidence>
<keyword evidence="3" id="KW-1185">Reference proteome</keyword>
<dbReference type="AlphaFoldDB" id="A0ABD5X0U6"/>
<feature type="transmembrane region" description="Helical" evidence="1">
    <location>
        <begin position="40"/>
        <end position="62"/>
    </location>
</feature>
<protein>
    <submittedName>
        <fullName evidence="2">Uncharacterized protein</fullName>
    </submittedName>
</protein>
<accession>A0ABD5X0U6</accession>
<feature type="transmembrane region" description="Helical" evidence="1">
    <location>
        <begin position="115"/>
        <end position="133"/>
    </location>
</feature>
<dbReference type="GeneID" id="79270332"/>
<gene>
    <name evidence="2" type="ORF">ACFQKD_15615</name>
</gene>
<dbReference type="Proteomes" id="UP001596388">
    <property type="component" value="Unassembled WGS sequence"/>
</dbReference>
<keyword evidence="1" id="KW-0472">Membrane</keyword>
<organism evidence="2 3">
    <name type="scientific">Halobaculum marinum</name>
    <dbReference type="NCBI Taxonomy" id="3031996"/>
    <lineage>
        <taxon>Archaea</taxon>
        <taxon>Methanobacteriati</taxon>
        <taxon>Methanobacteriota</taxon>
        <taxon>Stenosarchaea group</taxon>
        <taxon>Halobacteria</taxon>
        <taxon>Halobacteriales</taxon>
        <taxon>Haloferacaceae</taxon>
        <taxon>Halobaculum</taxon>
    </lineage>
</organism>
<evidence type="ECO:0000313" key="2">
    <source>
        <dbReference type="EMBL" id="MFC7098733.1"/>
    </source>
</evidence>
<proteinExistence type="predicted"/>
<comment type="caution">
    <text evidence="2">The sequence shown here is derived from an EMBL/GenBank/DDBJ whole genome shotgun (WGS) entry which is preliminary data.</text>
</comment>
<name>A0ABD5X0U6_9EURY</name>
<reference evidence="2 3" key="1">
    <citation type="journal article" date="2019" name="Int. J. Syst. Evol. Microbiol.">
        <title>The Global Catalogue of Microorganisms (GCM) 10K type strain sequencing project: providing services to taxonomists for standard genome sequencing and annotation.</title>
        <authorList>
            <consortium name="The Broad Institute Genomics Platform"/>
            <consortium name="The Broad Institute Genome Sequencing Center for Infectious Disease"/>
            <person name="Wu L."/>
            <person name="Ma J."/>
        </authorList>
    </citation>
    <scope>NUCLEOTIDE SEQUENCE [LARGE SCALE GENOMIC DNA]</scope>
    <source>
        <strain evidence="2 3">DT55</strain>
    </source>
</reference>
<dbReference type="EMBL" id="JBHTAG010000003">
    <property type="protein sequence ID" value="MFC7098733.1"/>
    <property type="molecule type" value="Genomic_DNA"/>
</dbReference>
<evidence type="ECO:0000256" key="1">
    <source>
        <dbReference type="SAM" id="Phobius"/>
    </source>
</evidence>
<feature type="transmembrane region" description="Helical" evidence="1">
    <location>
        <begin position="74"/>
        <end position="95"/>
    </location>
</feature>